<dbReference type="PANTHER" id="PTHR33112:SF10">
    <property type="entry name" value="TOL"/>
    <property type="match status" value="1"/>
</dbReference>
<dbReference type="Pfam" id="PF06985">
    <property type="entry name" value="HET"/>
    <property type="match status" value="1"/>
</dbReference>
<dbReference type="OrthoDB" id="5362512at2759"/>
<dbReference type="Proteomes" id="UP000184330">
    <property type="component" value="Unassembled WGS sequence"/>
</dbReference>
<accession>A0A1L7WZJ9</accession>
<keyword evidence="3" id="KW-1185">Reference proteome</keyword>
<dbReference type="PANTHER" id="PTHR33112">
    <property type="entry name" value="DOMAIN PROTEIN, PUTATIVE-RELATED"/>
    <property type="match status" value="1"/>
</dbReference>
<dbReference type="STRING" id="576137.A0A1L7WZJ9"/>
<dbReference type="AlphaFoldDB" id="A0A1L7WZJ9"/>
<gene>
    <name evidence="2" type="ORF">PAC_08072</name>
</gene>
<protein>
    <recommendedName>
        <fullName evidence="1">Heterokaryon incompatibility domain-containing protein</fullName>
    </recommendedName>
</protein>
<dbReference type="InterPro" id="IPR010730">
    <property type="entry name" value="HET"/>
</dbReference>
<evidence type="ECO:0000313" key="3">
    <source>
        <dbReference type="Proteomes" id="UP000184330"/>
    </source>
</evidence>
<proteinExistence type="predicted"/>
<name>A0A1L7WZJ9_9HELO</name>
<evidence type="ECO:0000313" key="2">
    <source>
        <dbReference type="EMBL" id="CZR58181.1"/>
    </source>
</evidence>
<reference evidence="2 3" key="1">
    <citation type="submission" date="2016-03" db="EMBL/GenBank/DDBJ databases">
        <authorList>
            <person name="Ploux O."/>
        </authorList>
    </citation>
    <scope>NUCLEOTIDE SEQUENCE [LARGE SCALE GENOMIC DNA]</scope>
    <source>
        <strain evidence="2 3">UAMH 11012</strain>
    </source>
</reference>
<organism evidence="2 3">
    <name type="scientific">Phialocephala subalpina</name>
    <dbReference type="NCBI Taxonomy" id="576137"/>
    <lineage>
        <taxon>Eukaryota</taxon>
        <taxon>Fungi</taxon>
        <taxon>Dikarya</taxon>
        <taxon>Ascomycota</taxon>
        <taxon>Pezizomycotina</taxon>
        <taxon>Leotiomycetes</taxon>
        <taxon>Helotiales</taxon>
        <taxon>Mollisiaceae</taxon>
        <taxon>Phialocephala</taxon>
        <taxon>Phialocephala fortinii species complex</taxon>
    </lineage>
</organism>
<sequence>MMLNREKFWVHACLAKINGIDGSYRLDFKLNGNDSIGTFVLLPTSSVLAGLSDMRIGHLAETWIDTCISEHTKCGGARSSIIGKPWYPTRLIELGKWGDVKLVSTRGRAPDESQIEGYYVTLSHRWGKAKFKCLAKDNLSEFQRGISLESLPRTFRDAIRFSRGLYKVQYIWIDSLCIMQGDKEDWINESAEMYKVYNNSYCNLSATAAEDSEQGLFLDRKSHWECEFNLNVSSIPGRIVSDPLVEPCRVQDVMFWERDVDNAPVNTRGWVLQERLMAPRVLHFCRDQVAWECNELEASENFPHGIPKFRLRFGDIVHKPGFKRVMAAQYPFSDSAGDEHQPSESYSERERWKEIVRVYSKMQLTDPGDKVIALSGIAKVMSERIGDTYIVGMWKKDLASQLLWYVNPVWENGRFSHPSKRPGLYRAPSFSWLAVDAEQGVIPGDSRDEGLLFQIIEIDIRLSTDNEFGLVEDGGHLKVVGYLKKIQMAEYIINGVSRFRWYLKRDYSSPTFSLVTFSLVYLDSPADDRGILGPDGRLYCLPALKNREGYTVCLLLQRSKGEPSKFSRVGLTKIPPYEDTRTLSMLSGDEELYADWDATTEQHSIYVV</sequence>
<dbReference type="EMBL" id="FJOG01000011">
    <property type="protein sequence ID" value="CZR58181.1"/>
    <property type="molecule type" value="Genomic_DNA"/>
</dbReference>
<evidence type="ECO:0000259" key="1">
    <source>
        <dbReference type="Pfam" id="PF06985"/>
    </source>
</evidence>
<feature type="domain" description="Heterokaryon incompatibility" evidence="1">
    <location>
        <begin position="119"/>
        <end position="274"/>
    </location>
</feature>